<dbReference type="OrthoDB" id="9848056at2"/>
<feature type="transmembrane region" description="Helical" evidence="1">
    <location>
        <begin position="99"/>
        <end position="120"/>
    </location>
</feature>
<sequence length="131" mass="13914">MGPTLANYDALWLLAALVPLGVACAAWALQMSCGFCSVEPPEFWHAVTTVVLIAVANCVLRLGLQMTGSAYGMGPQYLIPALATSAVIAMALPTTPFSAMTITVVQIALCVLIYFGLAWLQELIVTSFMML</sequence>
<keyword evidence="1" id="KW-1133">Transmembrane helix</keyword>
<dbReference type="KEGG" id="llh:I41_35650"/>
<keyword evidence="1" id="KW-0812">Transmembrane</keyword>
<evidence type="ECO:0000313" key="3">
    <source>
        <dbReference type="Proteomes" id="UP000317909"/>
    </source>
</evidence>
<dbReference type="Proteomes" id="UP000317909">
    <property type="component" value="Chromosome"/>
</dbReference>
<dbReference type="EMBL" id="CP036339">
    <property type="protein sequence ID" value="QDT74370.1"/>
    <property type="molecule type" value="Genomic_DNA"/>
</dbReference>
<organism evidence="2 3">
    <name type="scientific">Lacipirellula limnantheis</name>
    <dbReference type="NCBI Taxonomy" id="2528024"/>
    <lineage>
        <taxon>Bacteria</taxon>
        <taxon>Pseudomonadati</taxon>
        <taxon>Planctomycetota</taxon>
        <taxon>Planctomycetia</taxon>
        <taxon>Pirellulales</taxon>
        <taxon>Lacipirellulaceae</taxon>
        <taxon>Lacipirellula</taxon>
    </lineage>
</organism>
<evidence type="ECO:0000256" key="1">
    <source>
        <dbReference type="SAM" id="Phobius"/>
    </source>
</evidence>
<protein>
    <submittedName>
        <fullName evidence="2">Uncharacterized protein</fullName>
    </submittedName>
</protein>
<feature type="transmembrane region" description="Helical" evidence="1">
    <location>
        <begin position="76"/>
        <end position="93"/>
    </location>
</feature>
<reference evidence="2 3" key="1">
    <citation type="submission" date="2019-02" db="EMBL/GenBank/DDBJ databases">
        <title>Deep-cultivation of Planctomycetes and their phenomic and genomic characterization uncovers novel biology.</title>
        <authorList>
            <person name="Wiegand S."/>
            <person name="Jogler M."/>
            <person name="Boedeker C."/>
            <person name="Pinto D."/>
            <person name="Vollmers J."/>
            <person name="Rivas-Marin E."/>
            <person name="Kohn T."/>
            <person name="Peeters S.H."/>
            <person name="Heuer A."/>
            <person name="Rast P."/>
            <person name="Oberbeckmann S."/>
            <person name="Bunk B."/>
            <person name="Jeske O."/>
            <person name="Meyerdierks A."/>
            <person name="Storesund J.E."/>
            <person name="Kallscheuer N."/>
            <person name="Luecker S."/>
            <person name="Lage O.M."/>
            <person name="Pohl T."/>
            <person name="Merkel B.J."/>
            <person name="Hornburger P."/>
            <person name="Mueller R.-W."/>
            <person name="Bruemmer F."/>
            <person name="Labrenz M."/>
            <person name="Spormann A.M."/>
            <person name="Op den Camp H."/>
            <person name="Overmann J."/>
            <person name="Amann R."/>
            <person name="Jetten M.S.M."/>
            <person name="Mascher T."/>
            <person name="Medema M.H."/>
            <person name="Devos D.P."/>
            <person name="Kaster A.-K."/>
            <person name="Ovreas L."/>
            <person name="Rohde M."/>
            <person name="Galperin M.Y."/>
            <person name="Jogler C."/>
        </authorList>
    </citation>
    <scope>NUCLEOTIDE SEQUENCE [LARGE SCALE GENOMIC DNA]</scope>
    <source>
        <strain evidence="2 3">I41</strain>
    </source>
</reference>
<keyword evidence="3" id="KW-1185">Reference proteome</keyword>
<gene>
    <name evidence="2" type="ORF">I41_35650</name>
</gene>
<feature type="transmembrane region" description="Helical" evidence="1">
    <location>
        <begin position="44"/>
        <end position="64"/>
    </location>
</feature>
<name>A0A517U177_9BACT</name>
<proteinExistence type="predicted"/>
<dbReference type="AlphaFoldDB" id="A0A517U177"/>
<dbReference type="RefSeq" id="WP_145434126.1">
    <property type="nucleotide sequence ID" value="NZ_CP036339.1"/>
</dbReference>
<accession>A0A517U177</accession>
<keyword evidence="1" id="KW-0472">Membrane</keyword>
<evidence type="ECO:0000313" key="2">
    <source>
        <dbReference type="EMBL" id="QDT74370.1"/>
    </source>
</evidence>